<dbReference type="PANTHER" id="PTHR12526:SF638">
    <property type="entry name" value="SPORE COAT PROTEIN SA"/>
    <property type="match status" value="1"/>
</dbReference>
<dbReference type="Gene3D" id="3.40.50.2000">
    <property type="entry name" value="Glycogen Phosphorylase B"/>
    <property type="match status" value="2"/>
</dbReference>
<evidence type="ECO:0000259" key="1">
    <source>
        <dbReference type="Pfam" id="PF00534"/>
    </source>
</evidence>
<evidence type="ECO:0000259" key="2">
    <source>
        <dbReference type="Pfam" id="PF13439"/>
    </source>
</evidence>
<gene>
    <name evidence="3" type="ORF">Trichorick_00693</name>
</gene>
<feature type="domain" description="Glycosyl transferase family 1" evidence="1">
    <location>
        <begin position="196"/>
        <end position="364"/>
    </location>
</feature>
<proteinExistence type="predicted"/>
<sequence>MSVPVNNNHPEYHKKTILQVLPSLVSGGVERGTIELARKLKELNYGSLVVSAGGPLLEQLKELDIPHIKLDVDSKNPLRIKANAKNLEQIIKDYNVDLVHARSRAPAWSCYMATRSTNAKFITTFHGIYNISGMFKKYYNSIMTKGEVVIAVSNFVKQHILQNYDIDEDKIRIIYRGVDPNYFTQANISDELLLKFKNKYRVPKSIPVILLPARMTEWKGHINLIEALNKIKHLDFYCLMVGDLSKHPAFAKKVMDRITELKLQTKIQIFGNELDMLGLYGIADLVLSTSIEPEAFGRTIIEGQSMEKLVIATNIGGAAETIIDGVSGYHVKPNNIDDLADKIQHCLAILGSNQAKELTAYARQSVLDNFSLKSMLNKTLSIYDEVYTW</sequence>
<accession>A0ABZ0UUC9</accession>
<name>A0ABZ0UUC9_9RICK</name>
<dbReference type="EMBL" id="CP112932">
    <property type="protein sequence ID" value="WPY00805.1"/>
    <property type="molecule type" value="Genomic_DNA"/>
</dbReference>
<evidence type="ECO:0000313" key="3">
    <source>
        <dbReference type="EMBL" id="WPY00805.1"/>
    </source>
</evidence>
<dbReference type="PANTHER" id="PTHR12526">
    <property type="entry name" value="GLYCOSYLTRANSFERASE"/>
    <property type="match status" value="1"/>
</dbReference>
<dbReference type="Pfam" id="PF00534">
    <property type="entry name" value="Glycos_transf_1"/>
    <property type="match status" value="1"/>
</dbReference>
<evidence type="ECO:0000313" key="4">
    <source>
        <dbReference type="Proteomes" id="UP001326613"/>
    </source>
</evidence>
<organism evidence="3 4">
    <name type="scientific">Candidatus Trichorickettsia mobilis</name>
    <dbReference type="NCBI Taxonomy" id="1346319"/>
    <lineage>
        <taxon>Bacteria</taxon>
        <taxon>Pseudomonadati</taxon>
        <taxon>Pseudomonadota</taxon>
        <taxon>Alphaproteobacteria</taxon>
        <taxon>Rickettsiales</taxon>
        <taxon>Rickettsiaceae</taxon>
        <taxon>Rickettsieae</taxon>
        <taxon>Candidatus Trichorickettsia</taxon>
    </lineage>
</organism>
<reference evidence="3 4" key="1">
    <citation type="submission" date="2022-10" db="EMBL/GenBank/DDBJ databases">
        <title>Host association and intracellularity evolved multiple times independently in the Rickettsiales.</title>
        <authorList>
            <person name="Castelli M."/>
            <person name="Nardi T."/>
            <person name="Gammuto L."/>
            <person name="Bellinzona G."/>
            <person name="Sabaneyeva E."/>
            <person name="Potekhin A."/>
            <person name="Serra V."/>
            <person name="Petroni G."/>
            <person name="Sassera D."/>
        </authorList>
    </citation>
    <scope>NUCLEOTIDE SEQUENCE [LARGE SCALE GENOMIC DNA]</scope>
    <source>
        <strain evidence="3 4">Kr 154-4</strain>
    </source>
</reference>
<protein>
    <submittedName>
        <fullName evidence="3">Glycosyltransferase family 4 protein</fullName>
    </submittedName>
</protein>
<dbReference type="Proteomes" id="UP001326613">
    <property type="component" value="Chromosome"/>
</dbReference>
<dbReference type="SUPFAM" id="SSF53756">
    <property type="entry name" value="UDP-Glycosyltransferase/glycogen phosphorylase"/>
    <property type="match status" value="1"/>
</dbReference>
<dbReference type="InterPro" id="IPR028098">
    <property type="entry name" value="Glyco_trans_4-like_N"/>
</dbReference>
<dbReference type="CDD" id="cd03819">
    <property type="entry name" value="GT4_WavL-like"/>
    <property type="match status" value="1"/>
</dbReference>
<dbReference type="Pfam" id="PF13439">
    <property type="entry name" value="Glyco_transf_4"/>
    <property type="match status" value="1"/>
</dbReference>
<keyword evidence="4" id="KW-1185">Reference proteome</keyword>
<dbReference type="InterPro" id="IPR001296">
    <property type="entry name" value="Glyco_trans_1"/>
</dbReference>
<feature type="domain" description="Glycosyltransferase subfamily 4-like N-terminal" evidence="2">
    <location>
        <begin position="27"/>
        <end position="181"/>
    </location>
</feature>